<dbReference type="InterPro" id="IPR005999">
    <property type="entry name" value="Glycerol_kin"/>
</dbReference>
<dbReference type="GO" id="GO:0005829">
    <property type="term" value="C:cytosol"/>
    <property type="evidence" value="ECO:0007669"/>
    <property type="project" value="UniProtKB-ARBA"/>
</dbReference>
<feature type="binding site" evidence="10">
    <location>
        <position position="14"/>
    </location>
    <ligand>
        <name>ATP</name>
        <dbReference type="ChEBI" id="CHEBI:30616"/>
    </ligand>
</feature>
<dbReference type="Gene3D" id="3.30.420.40">
    <property type="match status" value="2"/>
</dbReference>
<evidence type="ECO:0000256" key="7">
    <source>
        <dbReference type="ARBA" id="ARBA00022840"/>
    </source>
</evidence>
<feature type="binding site" evidence="10">
    <location>
        <position position="83"/>
    </location>
    <ligand>
        <name>glycerol</name>
        <dbReference type="ChEBI" id="CHEBI:17754"/>
    </ligand>
</feature>
<dbReference type="InterPro" id="IPR018485">
    <property type="entry name" value="FGGY_C"/>
</dbReference>
<protein>
    <recommendedName>
        <fullName evidence="10">Glycerol kinase</fullName>
        <ecNumber evidence="10">2.7.1.30</ecNumber>
    </recommendedName>
    <alternativeName>
        <fullName evidence="10">ATP:glycerol 3-phosphotransferase</fullName>
    </alternativeName>
    <alternativeName>
        <fullName evidence="10">Glycerokinase</fullName>
        <shortName evidence="10">GK</shortName>
    </alternativeName>
</protein>
<dbReference type="HAMAP" id="MF_00186">
    <property type="entry name" value="Glycerol_kin"/>
    <property type="match status" value="1"/>
</dbReference>
<evidence type="ECO:0000256" key="2">
    <source>
        <dbReference type="ARBA" id="ARBA00009156"/>
    </source>
</evidence>
<evidence type="ECO:0000256" key="9">
    <source>
        <dbReference type="ARBA" id="ARBA00054633"/>
    </source>
</evidence>
<feature type="domain" description="Carbohydrate kinase FGGY C-terminal" evidence="13">
    <location>
        <begin position="265"/>
        <end position="453"/>
    </location>
</feature>
<feature type="binding site" evidence="10">
    <location>
        <position position="13"/>
    </location>
    <ligand>
        <name>ADP</name>
        <dbReference type="ChEBI" id="CHEBI:456216"/>
    </ligand>
</feature>
<dbReference type="Pfam" id="PF02782">
    <property type="entry name" value="FGGY_C"/>
    <property type="match status" value="1"/>
</dbReference>
<evidence type="ECO:0000256" key="1">
    <source>
        <dbReference type="ARBA" id="ARBA00005190"/>
    </source>
</evidence>
<feature type="binding site" evidence="10">
    <location>
        <position position="84"/>
    </location>
    <ligand>
        <name>sn-glycerol 3-phosphate</name>
        <dbReference type="ChEBI" id="CHEBI:57597"/>
    </ligand>
</feature>
<keyword evidence="4 10" id="KW-0547">Nucleotide-binding</keyword>
<feature type="binding site" evidence="10">
    <location>
        <position position="248"/>
    </location>
    <ligand>
        <name>glycerol</name>
        <dbReference type="ChEBI" id="CHEBI:17754"/>
    </ligand>
</feature>
<dbReference type="EC" id="2.7.1.30" evidence="10"/>
<evidence type="ECO:0000313" key="14">
    <source>
        <dbReference type="EMBL" id="PAK21240.1"/>
    </source>
</evidence>
<keyword evidence="7 10" id="KW-0067">ATP-binding</keyword>
<comment type="pathway">
    <text evidence="1 10">Polyol metabolism; glycerol degradation via glycerol kinase pathway; sn-glycerol 3-phosphate from glycerol: step 1/1.</text>
</comment>
<dbReference type="Proteomes" id="UP000216943">
    <property type="component" value="Unassembled WGS sequence"/>
</dbReference>
<evidence type="ECO:0000256" key="11">
    <source>
        <dbReference type="RuleBase" id="RU003733"/>
    </source>
</evidence>
<dbReference type="AlphaFoldDB" id="A0A269TJ80"/>
<dbReference type="UniPathway" id="UPA00618">
    <property type="reaction ID" value="UER00672"/>
</dbReference>
<comment type="function">
    <text evidence="9 10">Key enzyme in the regulation of glycerol uptake and metabolism. Catalyzes the phosphorylation of glycerol to yield sn-glycerol 3-phosphate.</text>
</comment>
<dbReference type="GO" id="GO:0005524">
    <property type="term" value="F:ATP binding"/>
    <property type="evidence" value="ECO:0007669"/>
    <property type="project" value="UniProtKB-UniRule"/>
</dbReference>
<sequence>MDNKYIIALDSGTTSVRSLIVDKKGTVIGVSQKEFSQIYPRSGWVEHDPLEIWSTQLSTMQAVKNDVGIKSHQIAAAGITNQRETIVLWDSETGLPVYNAIVWQDTRTSEYCEELISQGHQQMFIEKTGLIINPYFSGTKLRWILKNVERAQEKLAKGKLLAGTIDTWLIWKLTDGKVHATDVSNASRTLLFNINTLDWDDEILKLLEIPREILPKVQASSSHFGDIKKEFWSNNAKGIVPITSAIGDQQSALFGQLSWEKGMVKNTYGTGAFMLVNTGQELVRSKNRLLTTVAWQVGNEKPYYALEGSVFIAGAALKWLRDSLKLIYDSDESDYYAKKVKDDGQKIYFVPAFTGLGAPYWDSSAKGAIFGLERQTNREHLVKATLEAIAFQSNDLLKAMESDLKEKIKIMKVDGGVSNSKYLLQFQADISRLKISKPKNIETTAMGAAYLAGLHVKYWSSLEEIKAITKIDVELESKISEDEKDDLIYEWNEAVKRTLNWSNDIIRKAKK</sequence>
<dbReference type="PANTHER" id="PTHR10196">
    <property type="entry name" value="SUGAR KINASE"/>
    <property type="match status" value="1"/>
</dbReference>
<dbReference type="GO" id="GO:0006072">
    <property type="term" value="P:glycerol-3-phosphate metabolic process"/>
    <property type="evidence" value="ECO:0007669"/>
    <property type="project" value="InterPro"/>
</dbReference>
<name>A0A269TJ80_9BACT</name>
<feature type="binding site" evidence="10">
    <location>
        <position position="249"/>
    </location>
    <ligand>
        <name>glycerol</name>
        <dbReference type="ChEBI" id="CHEBI:17754"/>
    </ligand>
</feature>
<dbReference type="PROSITE" id="PS00445">
    <property type="entry name" value="FGGY_KINASES_2"/>
    <property type="match status" value="1"/>
</dbReference>
<feature type="binding site" evidence="10">
    <location>
        <position position="416"/>
    </location>
    <ligand>
        <name>ADP</name>
        <dbReference type="ChEBI" id="CHEBI:456216"/>
    </ligand>
</feature>
<dbReference type="InterPro" id="IPR018483">
    <property type="entry name" value="Carb_kinase_FGGY_CS"/>
</dbReference>
<dbReference type="PANTHER" id="PTHR10196:SF69">
    <property type="entry name" value="GLYCEROL KINASE"/>
    <property type="match status" value="1"/>
</dbReference>
<keyword evidence="5 10" id="KW-0418">Kinase</keyword>
<feature type="binding site" evidence="10">
    <location>
        <position position="135"/>
    </location>
    <ligand>
        <name>glycerol</name>
        <dbReference type="ChEBI" id="CHEBI:17754"/>
    </ligand>
</feature>
<accession>A0A269TJ80</accession>
<feature type="binding site" evidence="10">
    <location>
        <position position="270"/>
    </location>
    <ligand>
        <name>ADP</name>
        <dbReference type="ChEBI" id="CHEBI:456216"/>
    </ligand>
</feature>
<evidence type="ECO:0000259" key="12">
    <source>
        <dbReference type="Pfam" id="PF00370"/>
    </source>
</evidence>
<feature type="binding site" evidence="10">
    <location>
        <position position="135"/>
    </location>
    <ligand>
        <name>sn-glycerol 3-phosphate</name>
        <dbReference type="ChEBI" id="CHEBI:57597"/>
    </ligand>
</feature>
<comment type="caution">
    <text evidence="10">Lacks conserved residue(s) required for the propagation of feature annotation.</text>
</comment>
<proteinExistence type="inferred from homology"/>
<feature type="binding site" evidence="10">
    <location>
        <position position="314"/>
    </location>
    <ligand>
        <name>ATP</name>
        <dbReference type="ChEBI" id="CHEBI:30616"/>
    </ligand>
</feature>
<dbReference type="InterPro" id="IPR018484">
    <property type="entry name" value="FGGY_N"/>
</dbReference>
<dbReference type="OrthoDB" id="9805576at2"/>
<reference evidence="15" key="1">
    <citation type="submission" date="2017-08" db="EMBL/GenBank/DDBJ databases">
        <authorList>
            <person name="Alvarez-Ponce D."/>
            <person name="Weitzman C.L."/>
            <person name="Tillett R.L."/>
            <person name="Sandmeier F.C."/>
            <person name="Tracy C.R."/>
        </authorList>
    </citation>
    <scope>NUCLEOTIDE SEQUENCE [LARGE SCALE GENOMIC DNA]</scope>
    <source>
        <strain evidence="15">723</strain>
    </source>
</reference>
<dbReference type="Pfam" id="PF00370">
    <property type="entry name" value="FGGY_N"/>
    <property type="match status" value="1"/>
</dbReference>
<dbReference type="GO" id="GO:0019563">
    <property type="term" value="P:glycerol catabolic process"/>
    <property type="evidence" value="ECO:0007669"/>
    <property type="project" value="UniProtKB-UniRule"/>
</dbReference>
<dbReference type="CDD" id="cd07786">
    <property type="entry name" value="FGGY_EcGK_like"/>
    <property type="match status" value="1"/>
</dbReference>
<evidence type="ECO:0000259" key="13">
    <source>
        <dbReference type="Pfam" id="PF02782"/>
    </source>
</evidence>
<evidence type="ECO:0000256" key="3">
    <source>
        <dbReference type="ARBA" id="ARBA00022679"/>
    </source>
</evidence>
<feature type="binding site" evidence="10">
    <location>
        <position position="84"/>
    </location>
    <ligand>
        <name>glycerol</name>
        <dbReference type="ChEBI" id="CHEBI:17754"/>
    </ligand>
</feature>
<dbReference type="PROSITE" id="PS00933">
    <property type="entry name" value="FGGY_KINASES_1"/>
    <property type="match status" value="1"/>
</dbReference>
<feature type="binding site" evidence="10">
    <location>
        <position position="15"/>
    </location>
    <ligand>
        <name>ATP</name>
        <dbReference type="ChEBI" id="CHEBI:30616"/>
    </ligand>
</feature>
<comment type="similarity">
    <text evidence="2 10 11">Belongs to the FGGY kinase family.</text>
</comment>
<gene>
    <name evidence="10 14" type="primary">glpK</name>
    <name evidence="14" type="ORF">CJJ23_03115</name>
</gene>
<evidence type="ECO:0000256" key="4">
    <source>
        <dbReference type="ARBA" id="ARBA00022741"/>
    </source>
</evidence>
<evidence type="ECO:0000256" key="8">
    <source>
        <dbReference type="ARBA" id="ARBA00052101"/>
    </source>
</evidence>
<dbReference type="FunFam" id="3.30.420.40:FF:000007">
    <property type="entry name" value="Glycerol kinase"/>
    <property type="match status" value="1"/>
</dbReference>
<comment type="caution">
    <text evidence="14">The sequence shown here is derived from an EMBL/GenBank/DDBJ whole genome shotgun (WGS) entry which is preliminary data.</text>
</comment>
<dbReference type="RefSeq" id="WP_095334905.1">
    <property type="nucleotide sequence ID" value="NZ_NQNY01000009.1"/>
</dbReference>
<keyword evidence="6 10" id="KW-0319">Glycerol metabolism</keyword>
<evidence type="ECO:0000313" key="15">
    <source>
        <dbReference type="Proteomes" id="UP000216943"/>
    </source>
</evidence>
<feature type="binding site" evidence="10">
    <location>
        <position position="13"/>
    </location>
    <ligand>
        <name>sn-glycerol 3-phosphate</name>
        <dbReference type="ChEBI" id="CHEBI:57597"/>
    </ligand>
</feature>
<feature type="binding site" evidence="10">
    <location>
        <position position="270"/>
    </location>
    <ligand>
        <name>ATP</name>
        <dbReference type="ChEBI" id="CHEBI:30616"/>
    </ligand>
</feature>
<keyword evidence="3 10" id="KW-0808">Transferase</keyword>
<feature type="binding site" evidence="10">
    <location>
        <position position="314"/>
    </location>
    <ligand>
        <name>ADP</name>
        <dbReference type="ChEBI" id="CHEBI:456216"/>
    </ligand>
</feature>
<dbReference type="GO" id="GO:0004370">
    <property type="term" value="F:glycerol kinase activity"/>
    <property type="evidence" value="ECO:0007669"/>
    <property type="project" value="UniProtKB-UniRule"/>
</dbReference>
<evidence type="ECO:0000256" key="5">
    <source>
        <dbReference type="ARBA" id="ARBA00022777"/>
    </source>
</evidence>
<organism evidence="14 15">
    <name type="scientific">Mycoplasmopsis agassizii</name>
    <dbReference type="NCBI Taxonomy" id="33922"/>
    <lineage>
        <taxon>Bacteria</taxon>
        <taxon>Bacillati</taxon>
        <taxon>Mycoplasmatota</taxon>
        <taxon>Mycoplasmoidales</taxon>
        <taxon>Metamycoplasmataceae</taxon>
        <taxon>Mycoplasmopsis</taxon>
    </lineage>
</organism>
<dbReference type="NCBIfam" id="TIGR01311">
    <property type="entry name" value="glycerol_kin"/>
    <property type="match status" value="1"/>
</dbReference>
<dbReference type="EMBL" id="NQNY01000009">
    <property type="protein sequence ID" value="PAK21240.1"/>
    <property type="molecule type" value="Genomic_DNA"/>
</dbReference>
<feature type="binding site" evidence="10">
    <location>
        <position position="248"/>
    </location>
    <ligand>
        <name>sn-glycerol 3-phosphate</name>
        <dbReference type="ChEBI" id="CHEBI:57597"/>
    </ligand>
</feature>
<comment type="catalytic activity">
    <reaction evidence="8 10">
        <text>glycerol + ATP = sn-glycerol 3-phosphate + ADP + H(+)</text>
        <dbReference type="Rhea" id="RHEA:21644"/>
        <dbReference type="ChEBI" id="CHEBI:15378"/>
        <dbReference type="ChEBI" id="CHEBI:17754"/>
        <dbReference type="ChEBI" id="CHEBI:30616"/>
        <dbReference type="ChEBI" id="CHEBI:57597"/>
        <dbReference type="ChEBI" id="CHEBI:456216"/>
        <dbReference type="EC" id="2.7.1.30"/>
    </reaction>
</comment>
<feature type="domain" description="Carbohydrate kinase FGGY N-terminal" evidence="12">
    <location>
        <begin position="5"/>
        <end position="255"/>
    </location>
</feature>
<dbReference type="InterPro" id="IPR000577">
    <property type="entry name" value="Carb_kinase_FGGY"/>
</dbReference>
<dbReference type="SUPFAM" id="SSF53067">
    <property type="entry name" value="Actin-like ATPase domain"/>
    <property type="match status" value="2"/>
</dbReference>
<dbReference type="NCBIfam" id="NF000756">
    <property type="entry name" value="PRK00047.1"/>
    <property type="match status" value="1"/>
</dbReference>
<dbReference type="InterPro" id="IPR043129">
    <property type="entry name" value="ATPase_NBD"/>
</dbReference>
<dbReference type="FunFam" id="3.30.420.40:FF:000008">
    <property type="entry name" value="Glycerol kinase"/>
    <property type="match status" value="1"/>
</dbReference>
<dbReference type="PIRSF" id="PIRSF000538">
    <property type="entry name" value="GlpK"/>
    <property type="match status" value="1"/>
</dbReference>
<evidence type="ECO:0000256" key="10">
    <source>
        <dbReference type="HAMAP-Rule" id="MF_00186"/>
    </source>
</evidence>
<comment type="activity regulation">
    <text evidence="10">Inhibited by fructose 1,6-bisphosphate (FBP).</text>
</comment>
<feature type="binding site" evidence="10">
    <location>
        <position position="83"/>
    </location>
    <ligand>
        <name>sn-glycerol 3-phosphate</name>
        <dbReference type="ChEBI" id="CHEBI:57597"/>
    </ligand>
</feature>
<evidence type="ECO:0000256" key="6">
    <source>
        <dbReference type="ARBA" id="ARBA00022798"/>
    </source>
</evidence>
<feature type="binding site" evidence="10">
    <location>
        <position position="17"/>
    </location>
    <ligand>
        <name>ADP</name>
        <dbReference type="ChEBI" id="CHEBI:456216"/>
    </ligand>
</feature>
<feature type="binding site" evidence="10">
    <location>
        <position position="13"/>
    </location>
    <ligand>
        <name>ATP</name>
        <dbReference type="ChEBI" id="CHEBI:30616"/>
    </ligand>
</feature>
<feature type="binding site" evidence="10">
    <location>
        <position position="416"/>
    </location>
    <ligand>
        <name>ATP</name>
        <dbReference type="ChEBI" id="CHEBI:30616"/>
    </ligand>
</feature>